<keyword evidence="1 6" id="KW-0819">tRNA processing</keyword>
<protein>
    <recommendedName>
        <fullName evidence="6 7">Ribonuclease P protein component</fullName>
        <shortName evidence="6">RNase P protein</shortName>
        <shortName evidence="6">RNaseP protein</shortName>
        <ecNumber evidence="6 7">3.1.26.5</ecNumber>
    </recommendedName>
    <alternativeName>
        <fullName evidence="6">Protein C5</fullName>
    </alternativeName>
</protein>
<dbReference type="HAMAP" id="MF_00227">
    <property type="entry name" value="RNase_P"/>
    <property type="match status" value="1"/>
</dbReference>
<dbReference type="GO" id="GO:0000049">
    <property type="term" value="F:tRNA binding"/>
    <property type="evidence" value="ECO:0007669"/>
    <property type="project" value="UniProtKB-UniRule"/>
</dbReference>
<comment type="similarity">
    <text evidence="6">Belongs to the RnpA family.</text>
</comment>
<dbReference type="GO" id="GO:0004526">
    <property type="term" value="F:ribonuclease P activity"/>
    <property type="evidence" value="ECO:0007669"/>
    <property type="project" value="UniProtKB-UniRule"/>
</dbReference>
<dbReference type="NCBIfam" id="TIGR00188">
    <property type="entry name" value="rnpA"/>
    <property type="match status" value="1"/>
</dbReference>
<comment type="function">
    <text evidence="6">RNaseP catalyzes the removal of the 5'-leader sequence from pre-tRNA to produce the mature 5'-terminus. It can also cleave other RNA substrates such as 4.5S RNA. The protein component plays an auxiliary but essential role in vivo by binding to the 5'-leader sequence and broadening the substrate specificity of the ribozyme.</text>
</comment>
<dbReference type="Proteomes" id="UP001144471">
    <property type="component" value="Unassembled WGS sequence"/>
</dbReference>
<evidence type="ECO:0000313" key="8">
    <source>
        <dbReference type="EMBL" id="GLI58274.1"/>
    </source>
</evidence>
<evidence type="ECO:0000256" key="1">
    <source>
        <dbReference type="ARBA" id="ARBA00022694"/>
    </source>
</evidence>
<dbReference type="EC" id="3.1.26.5" evidence="6 7"/>
<sequence>MQNLKKNEEFQKIYKIGKKAFGYYALVYIMKNNLEYNRCGYVVSKKTGNAVCRNRLKRLFREYYRGKDSLTKQGYDIVFIAKRNAGNEFKTLKLEKLSKDLDKIFKRLGICR</sequence>
<accession>A0A9W6GQ86</accession>
<dbReference type="Pfam" id="PF00825">
    <property type="entry name" value="Ribonuclease_P"/>
    <property type="match status" value="1"/>
</dbReference>
<dbReference type="PANTHER" id="PTHR33992">
    <property type="entry name" value="RIBONUCLEASE P PROTEIN COMPONENT"/>
    <property type="match status" value="1"/>
</dbReference>
<evidence type="ECO:0000256" key="4">
    <source>
        <dbReference type="ARBA" id="ARBA00022801"/>
    </source>
</evidence>
<dbReference type="PANTHER" id="PTHR33992:SF1">
    <property type="entry name" value="RIBONUCLEASE P PROTEIN COMPONENT"/>
    <property type="match status" value="1"/>
</dbReference>
<dbReference type="GO" id="GO:0001682">
    <property type="term" value="P:tRNA 5'-leader removal"/>
    <property type="evidence" value="ECO:0007669"/>
    <property type="project" value="UniProtKB-UniRule"/>
</dbReference>
<dbReference type="EMBL" id="BSDY01000042">
    <property type="protein sequence ID" value="GLI58274.1"/>
    <property type="molecule type" value="Genomic_DNA"/>
</dbReference>
<name>A0A9W6GQ86_9FUSO</name>
<proteinExistence type="inferred from homology"/>
<dbReference type="Gene3D" id="3.30.230.10">
    <property type="match status" value="1"/>
</dbReference>
<evidence type="ECO:0000256" key="7">
    <source>
        <dbReference type="NCBIfam" id="TIGR00188"/>
    </source>
</evidence>
<keyword evidence="9" id="KW-1185">Reference proteome</keyword>
<dbReference type="GO" id="GO:0030677">
    <property type="term" value="C:ribonuclease P complex"/>
    <property type="evidence" value="ECO:0007669"/>
    <property type="project" value="TreeGrafter"/>
</dbReference>
<keyword evidence="2 6" id="KW-0540">Nuclease</keyword>
<dbReference type="AlphaFoldDB" id="A0A9W6GQ86"/>
<comment type="catalytic activity">
    <reaction evidence="6">
        <text>Endonucleolytic cleavage of RNA, removing 5'-extranucleotides from tRNA precursor.</text>
        <dbReference type="EC" id="3.1.26.5"/>
    </reaction>
</comment>
<evidence type="ECO:0000313" key="9">
    <source>
        <dbReference type="Proteomes" id="UP001144471"/>
    </source>
</evidence>
<dbReference type="RefSeq" id="WP_281838004.1">
    <property type="nucleotide sequence ID" value="NZ_BSDY01000042.1"/>
</dbReference>
<comment type="caution">
    <text evidence="8">The sequence shown here is derived from an EMBL/GenBank/DDBJ whole genome shotgun (WGS) entry which is preliminary data.</text>
</comment>
<evidence type="ECO:0000256" key="3">
    <source>
        <dbReference type="ARBA" id="ARBA00022759"/>
    </source>
</evidence>
<organism evidence="8 9">
    <name type="scientific">Propionigenium maris DSM 9537</name>
    <dbReference type="NCBI Taxonomy" id="1123000"/>
    <lineage>
        <taxon>Bacteria</taxon>
        <taxon>Fusobacteriati</taxon>
        <taxon>Fusobacteriota</taxon>
        <taxon>Fusobacteriia</taxon>
        <taxon>Fusobacteriales</taxon>
        <taxon>Fusobacteriaceae</taxon>
        <taxon>Propionigenium</taxon>
    </lineage>
</organism>
<gene>
    <name evidence="6 8" type="primary">rnpA</name>
    <name evidence="8" type="ORF">PM10SUCC1_37880</name>
</gene>
<keyword evidence="5 6" id="KW-0694">RNA-binding</keyword>
<dbReference type="InterPro" id="IPR020568">
    <property type="entry name" value="Ribosomal_Su5_D2-typ_SF"/>
</dbReference>
<dbReference type="InterPro" id="IPR014721">
    <property type="entry name" value="Ribsml_uS5_D2-typ_fold_subgr"/>
</dbReference>
<evidence type="ECO:0000256" key="2">
    <source>
        <dbReference type="ARBA" id="ARBA00022722"/>
    </source>
</evidence>
<evidence type="ECO:0000256" key="6">
    <source>
        <dbReference type="HAMAP-Rule" id="MF_00227"/>
    </source>
</evidence>
<evidence type="ECO:0000256" key="5">
    <source>
        <dbReference type="ARBA" id="ARBA00022884"/>
    </source>
</evidence>
<dbReference type="InterPro" id="IPR000100">
    <property type="entry name" value="RNase_P"/>
</dbReference>
<keyword evidence="3 6" id="KW-0255">Endonuclease</keyword>
<keyword evidence="4 6" id="KW-0378">Hydrolase</keyword>
<dbReference type="SUPFAM" id="SSF54211">
    <property type="entry name" value="Ribosomal protein S5 domain 2-like"/>
    <property type="match status" value="1"/>
</dbReference>
<comment type="subunit">
    <text evidence="6">Consists of a catalytic RNA component (M1 or rnpB) and a protein subunit.</text>
</comment>
<reference evidence="8" key="1">
    <citation type="submission" date="2022-12" db="EMBL/GenBank/DDBJ databases">
        <title>Reference genome sequencing for broad-spectrum identification of bacterial and archaeal isolates by mass spectrometry.</title>
        <authorList>
            <person name="Sekiguchi Y."/>
            <person name="Tourlousse D.M."/>
        </authorList>
    </citation>
    <scope>NUCLEOTIDE SEQUENCE</scope>
    <source>
        <strain evidence="8">10succ1</strain>
    </source>
</reference>
<dbReference type="GO" id="GO:0042781">
    <property type="term" value="F:3'-tRNA processing endoribonuclease activity"/>
    <property type="evidence" value="ECO:0007669"/>
    <property type="project" value="TreeGrafter"/>
</dbReference>